<dbReference type="AlphaFoldDB" id="A0A1W0E7V6"/>
<proteinExistence type="predicted"/>
<evidence type="ECO:0000313" key="2">
    <source>
        <dbReference type="Proteomes" id="UP000192758"/>
    </source>
</evidence>
<dbReference type="OrthoDB" id="2190107at2759"/>
<dbReference type="Proteomes" id="UP000192758">
    <property type="component" value="Unassembled WGS sequence"/>
</dbReference>
<dbReference type="VEuPathDB" id="MicrosporidiaDB:EHP00_615"/>
<accession>A0A1W0E7V6</accession>
<gene>
    <name evidence="1" type="ORF">EHP00_615</name>
</gene>
<organism evidence="1 2">
    <name type="scientific">Ecytonucleospora hepatopenaei</name>
    <dbReference type="NCBI Taxonomy" id="646526"/>
    <lineage>
        <taxon>Eukaryota</taxon>
        <taxon>Fungi</taxon>
        <taxon>Fungi incertae sedis</taxon>
        <taxon>Microsporidia</taxon>
        <taxon>Enterocytozoonidae</taxon>
        <taxon>Ecytonucleospora</taxon>
    </lineage>
</organism>
<name>A0A1W0E7V6_9MICR</name>
<protein>
    <submittedName>
        <fullName evidence="1">Uncharacterized protein</fullName>
    </submittedName>
</protein>
<dbReference type="EMBL" id="MNPJ01000012">
    <property type="protein sequence ID" value="OQS55239.1"/>
    <property type="molecule type" value="Genomic_DNA"/>
</dbReference>
<sequence>MEDENIINNEVKEFSYKGDKVNESNINSVLYDILNTHEETPEGNFLQVLDYSKNIQKCLKEYLEIRKKLFDEFKIKKIQEKISNKLFSVKNLPHEEDLLFYDPEKYYIDANETGSEIIKVKETDILGHKIKEAFEDVYSEEREIVNYKHKTGDNNLVDLEAYCSEDESGDSFYNSHEENSDLNDFITEEKENFDRTKTNAVLMDIENDRKEIEELENYYDTKYNGKKVKSNDSDDCVLEDNLTEDDESISIEEFNYDESSEEMVKNEIQEDFIAVEKVDMTEKSELPKTNKLNSFNILNKYKNTKNTFKGFKK</sequence>
<evidence type="ECO:0000313" key="1">
    <source>
        <dbReference type="EMBL" id="OQS55239.1"/>
    </source>
</evidence>
<keyword evidence="2" id="KW-1185">Reference proteome</keyword>
<comment type="caution">
    <text evidence="1">The sequence shown here is derived from an EMBL/GenBank/DDBJ whole genome shotgun (WGS) entry which is preliminary data.</text>
</comment>
<reference evidence="1 2" key="1">
    <citation type="journal article" date="2017" name="Environ. Microbiol.">
        <title>Decay of the glycolytic pathway and adaptation to intranuclear parasitism within Enterocytozoonidae microsporidia.</title>
        <authorList>
            <person name="Wiredu Boakye D."/>
            <person name="Jaroenlak P."/>
            <person name="Prachumwat A."/>
            <person name="Williams T.A."/>
            <person name="Bateman K.S."/>
            <person name="Itsathitphaisarn O."/>
            <person name="Sritunyalucksana K."/>
            <person name="Paszkiewicz K.H."/>
            <person name="Moore K.A."/>
            <person name="Stentiford G.D."/>
            <person name="Williams B.A."/>
        </authorList>
    </citation>
    <scope>NUCLEOTIDE SEQUENCE [LARGE SCALE GENOMIC DNA]</scope>
    <source>
        <strain evidence="1 2">TH1</strain>
    </source>
</reference>